<dbReference type="EMBL" id="DVIQ01000014">
    <property type="protein sequence ID" value="HIS30378.1"/>
    <property type="molecule type" value="Genomic_DNA"/>
</dbReference>
<name>A0A9D1JJ69_9FIRM</name>
<dbReference type="InterPro" id="IPR041682">
    <property type="entry name" value="AAA_14"/>
</dbReference>
<evidence type="ECO:0000313" key="4">
    <source>
        <dbReference type="Proteomes" id="UP000823935"/>
    </source>
</evidence>
<dbReference type="PANTHER" id="PTHR33295:SF7">
    <property type="entry name" value="ATPASE"/>
    <property type="match status" value="1"/>
</dbReference>
<keyword evidence="3" id="KW-0547">Nucleotide-binding</keyword>
<dbReference type="Proteomes" id="UP000823935">
    <property type="component" value="Unassembled WGS sequence"/>
</dbReference>
<protein>
    <submittedName>
        <fullName evidence="3">ATP-binding protein</fullName>
    </submittedName>
</protein>
<evidence type="ECO:0000259" key="1">
    <source>
        <dbReference type="Pfam" id="PF13173"/>
    </source>
</evidence>
<comment type="caution">
    <text evidence="3">The sequence shown here is derived from an EMBL/GenBank/DDBJ whole genome shotgun (WGS) entry which is preliminary data.</text>
</comment>
<dbReference type="PANTHER" id="PTHR33295">
    <property type="entry name" value="ATPASE"/>
    <property type="match status" value="1"/>
</dbReference>
<sequence length="450" mass="52481">MYLCRKIDKYLHSWKEDVNRKPLIVKGPRQVGKTESILHFAAKNYKSVIYINFIEEPKYKLITENGYKPDEIIRNISRMDPSKHFEPGETLLFFDELQDYPEIATALKFFKIDGRFDVICSGSLLGISYKRIESNSVGYKTDYDMHSMDFEEFLWAKGYDKTAVEEMLWHMETGQPFPEGIMKAYSDLFLDYCILGGMPAVVREYIRNGTFEGTLDIQRQLLEDYKEDIRKYADGMDQTRILNVFEQIPIQLAKDNKKFQISKVARGARFKDYRGCIEWLRDAGIINICYCLLFPELPLRGNYDDSKYKIYFFDTGLFVAMLDEEAQEDLRANKNLGVYKGALYENIVGEALKKCGYDLYYYKREDSTLEEDFFVRTQNSLIPVEVKAKRGTAKSLRTLIQSDRYPDIDCGIKFTAGNIGYSDGIYTFPYFCAFLLKAYLSRENPKCKEL</sequence>
<evidence type="ECO:0000259" key="2">
    <source>
        <dbReference type="Pfam" id="PF13635"/>
    </source>
</evidence>
<dbReference type="InterPro" id="IPR025420">
    <property type="entry name" value="DUF4143"/>
</dbReference>
<dbReference type="Pfam" id="PF13173">
    <property type="entry name" value="AAA_14"/>
    <property type="match status" value="1"/>
</dbReference>
<feature type="domain" description="DUF4143" evidence="2">
    <location>
        <begin position="227"/>
        <end position="388"/>
    </location>
</feature>
<feature type="domain" description="AAA" evidence="1">
    <location>
        <begin position="19"/>
        <end position="154"/>
    </location>
</feature>
<reference evidence="3" key="1">
    <citation type="submission" date="2020-10" db="EMBL/GenBank/DDBJ databases">
        <authorList>
            <person name="Gilroy R."/>
        </authorList>
    </citation>
    <scope>NUCLEOTIDE SEQUENCE</scope>
    <source>
        <strain evidence="3">CHK190-19873</strain>
    </source>
</reference>
<proteinExistence type="predicted"/>
<dbReference type="AlphaFoldDB" id="A0A9D1JJ69"/>
<dbReference type="Pfam" id="PF13635">
    <property type="entry name" value="DUF4143"/>
    <property type="match status" value="1"/>
</dbReference>
<dbReference type="InterPro" id="IPR027417">
    <property type="entry name" value="P-loop_NTPase"/>
</dbReference>
<dbReference type="SUPFAM" id="SSF52540">
    <property type="entry name" value="P-loop containing nucleoside triphosphate hydrolases"/>
    <property type="match status" value="1"/>
</dbReference>
<accession>A0A9D1JJ69</accession>
<evidence type="ECO:0000313" key="3">
    <source>
        <dbReference type="EMBL" id="HIS30378.1"/>
    </source>
</evidence>
<dbReference type="GO" id="GO:0005524">
    <property type="term" value="F:ATP binding"/>
    <property type="evidence" value="ECO:0007669"/>
    <property type="project" value="UniProtKB-KW"/>
</dbReference>
<organism evidence="3 4">
    <name type="scientific">Candidatus Limivivens intestinipullorum</name>
    <dbReference type="NCBI Taxonomy" id="2840858"/>
    <lineage>
        <taxon>Bacteria</taxon>
        <taxon>Bacillati</taxon>
        <taxon>Bacillota</taxon>
        <taxon>Clostridia</taxon>
        <taxon>Lachnospirales</taxon>
        <taxon>Lachnospiraceae</taxon>
        <taxon>Lachnospiraceae incertae sedis</taxon>
        <taxon>Candidatus Limivivens</taxon>
    </lineage>
</organism>
<keyword evidence="3" id="KW-0067">ATP-binding</keyword>
<reference evidence="3" key="2">
    <citation type="journal article" date="2021" name="PeerJ">
        <title>Extensive microbial diversity within the chicken gut microbiome revealed by metagenomics and culture.</title>
        <authorList>
            <person name="Gilroy R."/>
            <person name="Ravi A."/>
            <person name="Getino M."/>
            <person name="Pursley I."/>
            <person name="Horton D.L."/>
            <person name="Alikhan N.F."/>
            <person name="Baker D."/>
            <person name="Gharbi K."/>
            <person name="Hall N."/>
            <person name="Watson M."/>
            <person name="Adriaenssens E.M."/>
            <person name="Foster-Nyarko E."/>
            <person name="Jarju S."/>
            <person name="Secka A."/>
            <person name="Antonio M."/>
            <person name="Oren A."/>
            <person name="Chaudhuri R.R."/>
            <person name="La Ragione R."/>
            <person name="Hildebrand F."/>
            <person name="Pallen M.J."/>
        </authorList>
    </citation>
    <scope>NUCLEOTIDE SEQUENCE</scope>
    <source>
        <strain evidence="3">CHK190-19873</strain>
    </source>
</reference>
<gene>
    <name evidence="3" type="ORF">IAB44_02350</name>
</gene>